<reference evidence="2" key="1">
    <citation type="journal article" date="2022" name="Mol. Ecol. Resour.">
        <title>The genomes of chicory, endive, great burdock and yacon provide insights into Asteraceae palaeo-polyploidization history and plant inulin production.</title>
        <authorList>
            <person name="Fan W."/>
            <person name="Wang S."/>
            <person name="Wang H."/>
            <person name="Wang A."/>
            <person name="Jiang F."/>
            <person name="Liu H."/>
            <person name="Zhao H."/>
            <person name="Xu D."/>
            <person name="Zhang Y."/>
        </authorList>
    </citation>
    <scope>NUCLEOTIDE SEQUENCE [LARGE SCALE GENOMIC DNA]</scope>
    <source>
        <strain evidence="2">cv. Niubang</strain>
    </source>
</reference>
<dbReference type="EMBL" id="CM042061">
    <property type="protein sequence ID" value="KAI3673117.1"/>
    <property type="molecule type" value="Genomic_DNA"/>
</dbReference>
<proteinExistence type="predicted"/>
<name>A0ACB8XR31_ARCLA</name>
<sequence>MKTQLRDYGMLYKTVSIYCDSKSAIAISVNPVQHTKTKHIDMRYHFIKHHVEEVSSKGCLTRSPLRPAGLGVADPNPAIGGSKGTCQIRVSLFKLSLGFCLELIIDHRFSDHVMHANLPLSEEEVFEGIKQLGYVDQLNKVTDFDKSNLPPVWYALFSVIIRCLTSKHSGTDSASLMYLRLFHAVVYDLHVDYTFIFWTELSEVVHNKFTNKKRKFISFIRFLKLIVRSMLRSNPAIPRRLSWPQVLDSEMTYIQKQKRSFNYSMTIPYALIANYADITDEDVIEYCMENEFMEAVQDEPSHNNQAVEKDVEVEAAIPEQDPENVLTEIVTESPIHVTSEDGDVHVSDIDGDDDDEDYDHDNDDDDSDKPSLKVYERKVRTPEVVVSTEVLSEDDSVSINPFVAHLQVDELDTSFDQGSALVQIQAPATSLAAIQIPAVELSSDQARVSSDKFSTLNDVIRQLSEKMDAEKEAQILKLKTFFKGKMPEIDTSVIPPEIPFRRPSGVVLREPSSVVTSSTSSIVSLPFPSVISMSAGLSMSAPSGTSSRSSLHELPISELTDLLYARLLSMSPPQHQDQDLLSLLRNFQSTPPPVPSSESDRITALSDEFHAFRSEVQSSFSDLKSFMSQAFSDLSSRLDFHEQSCRTEADPSLKRRHDQDDPDHQGHEGEMAKTPRVEGSSEAREDIQEEVASDKGKSDENVQDCNIQDLVNVMIENVDLSSLHNELNISESNINNNMQIVVYMDPDISANIHEVEESEDANDMRTFFANFIEINYDDDEGVRFEKICQVNEEDCDDIVIISDTEDDSVFMDAKDEEEADLLYSDLPTHDEIPESVRDTSTPVASSAPTTTIPSRSFEVGQSSRAEANVPPSDPVIPPSILEEGPTLSRHQRQRNLHRRYLASRQRSAFLEDTQRNIFVSRRRAINIYAILGVEKESDAYQYEYLFIKCQRKRNNIVSSQHLIVRVISVTINKFVNIWYPDFEVEKRDCKRYKFSEADFTDLSIDDIEFLFDHFRNLYHRTQDISQALFVIKRFIRRQIRFFRVFDFQMAVESFQPVVNLLRPNQSLPNLESYPLLTIVEDPYGVVYKNGSNEKCFLKFEEIAHYSDGTLKVIKIQLEQRLKEAKRRFLETRENAFLVDNDEIRLIQKTLDSIQERLNLRSTLRRLEVLVGLNRLRQREERQ</sequence>
<protein>
    <submittedName>
        <fullName evidence="1">Uncharacterized protein</fullName>
    </submittedName>
</protein>
<accession>A0ACB8XR31</accession>
<keyword evidence="2" id="KW-1185">Reference proteome</keyword>
<evidence type="ECO:0000313" key="1">
    <source>
        <dbReference type="EMBL" id="KAI3673117.1"/>
    </source>
</evidence>
<gene>
    <name evidence="1" type="ORF">L6452_39231</name>
</gene>
<organism evidence="1 2">
    <name type="scientific">Arctium lappa</name>
    <name type="common">Greater burdock</name>
    <name type="synonym">Lappa major</name>
    <dbReference type="NCBI Taxonomy" id="4217"/>
    <lineage>
        <taxon>Eukaryota</taxon>
        <taxon>Viridiplantae</taxon>
        <taxon>Streptophyta</taxon>
        <taxon>Embryophyta</taxon>
        <taxon>Tracheophyta</taxon>
        <taxon>Spermatophyta</taxon>
        <taxon>Magnoliopsida</taxon>
        <taxon>eudicotyledons</taxon>
        <taxon>Gunneridae</taxon>
        <taxon>Pentapetalae</taxon>
        <taxon>asterids</taxon>
        <taxon>campanulids</taxon>
        <taxon>Asterales</taxon>
        <taxon>Asteraceae</taxon>
        <taxon>Carduoideae</taxon>
        <taxon>Cardueae</taxon>
        <taxon>Arctiinae</taxon>
        <taxon>Arctium</taxon>
    </lineage>
</organism>
<reference evidence="1 2" key="2">
    <citation type="journal article" date="2022" name="Mol. Ecol. Resour.">
        <title>The genomes of chicory, endive, great burdock and yacon provide insights into Asteraceae paleo-polyploidization history and plant inulin production.</title>
        <authorList>
            <person name="Fan W."/>
            <person name="Wang S."/>
            <person name="Wang H."/>
            <person name="Wang A."/>
            <person name="Jiang F."/>
            <person name="Liu H."/>
            <person name="Zhao H."/>
            <person name="Xu D."/>
            <person name="Zhang Y."/>
        </authorList>
    </citation>
    <scope>NUCLEOTIDE SEQUENCE [LARGE SCALE GENOMIC DNA]</scope>
    <source>
        <strain evidence="2">cv. Niubang</strain>
    </source>
</reference>
<evidence type="ECO:0000313" key="2">
    <source>
        <dbReference type="Proteomes" id="UP001055879"/>
    </source>
</evidence>
<comment type="caution">
    <text evidence="1">The sequence shown here is derived from an EMBL/GenBank/DDBJ whole genome shotgun (WGS) entry which is preliminary data.</text>
</comment>
<dbReference type="Proteomes" id="UP001055879">
    <property type="component" value="Linkage Group LG15"/>
</dbReference>